<name>A0ABP8RJU8_9PSEU</name>
<dbReference type="Proteomes" id="UP001501598">
    <property type="component" value="Unassembled WGS sequence"/>
</dbReference>
<dbReference type="PANTHER" id="PTHR35563:SF2">
    <property type="entry name" value="BARREL METAL-DEPENDENT HYDROLASE, PUTATIVE (AFU_ORTHOLOGUE AFUA_1G16240)-RELATED"/>
    <property type="match status" value="1"/>
</dbReference>
<evidence type="ECO:0000259" key="1">
    <source>
        <dbReference type="Pfam" id="PF04909"/>
    </source>
</evidence>
<protein>
    <recommendedName>
        <fullName evidence="1">Amidohydrolase-related domain-containing protein</fullName>
    </recommendedName>
</protein>
<dbReference type="EMBL" id="BAABGT010000019">
    <property type="protein sequence ID" value="GAA4540220.1"/>
    <property type="molecule type" value="Genomic_DNA"/>
</dbReference>
<keyword evidence="3" id="KW-1185">Reference proteome</keyword>
<dbReference type="InterPro" id="IPR006680">
    <property type="entry name" value="Amidohydro-rel"/>
</dbReference>
<proteinExistence type="predicted"/>
<dbReference type="InterPro" id="IPR032466">
    <property type="entry name" value="Metal_Hydrolase"/>
</dbReference>
<gene>
    <name evidence="2" type="ORF">GCM10023175_12600</name>
</gene>
<comment type="caution">
    <text evidence="2">The sequence shown here is derived from an EMBL/GenBank/DDBJ whole genome shotgun (WGS) entry which is preliminary data.</text>
</comment>
<dbReference type="RefSeq" id="WP_345413641.1">
    <property type="nucleotide sequence ID" value="NZ_BAABGT010000019.1"/>
</dbReference>
<dbReference type="Pfam" id="PF04909">
    <property type="entry name" value="Amidohydro_2"/>
    <property type="match status" value="1"/>
</dbReference>
<organism evidence="2 3">
    <name type="scientific">Pseudonocardia xishanensis</name>
    <dbReference type="NCBI Taxonomy" id="630995"/>
    <lineage>
        <taxon>Bacteria</taxon>
        <taxon>Bacillati</taxon>
        <taxon>Actinomycetota</taxon>
        <taxon>Actinomycetes</taxon>
        <taxon>Pseudonocardiales</taxon>
        <taxon>Pseudonocardiaceae</taxon>
        <taxon>Pseudonocardia</taxon>
    </lineage>
</organism>
<evidence type="ECO:0000313" key="3">
    <source>
        <dbReference type="Proteomes" id="UP001501598"/>
    </source>
</evidence>
<feature type="domain" description="Amidohydrolase-related" evidence="1">
    <location>
        <begin position="20"/>
        <end position="293"/>
    </location>
</feature>
<dbReference type="InterPro" id="IPR052358">
    <property type="entry name" value="Aro_Compnd_Degr_Hydrolases"/>
</dbReference>
<sequence>MASTGSSTHVRFGDPQPLVVDSQVHLWRATDWLVEPAQTALGAVHGQSCEPEEMASRMRRAAVDAAVVVVPSWSGWDNRFALDAADRHPERFAVVGRFDPLSKGVENALKGWAEQPRAVGVRLTSKIRSDWTSPAYASFLAAAARLDLAVCVYPGAENLDLLAPLGRASGATLVVDHLGLPAPPVTPPPDERVLSGALASLTALSRVAGARVKLSGLPALSRLPFPYEDVWWLVRRMVEEFGPERTMWGSDITRTAAFGTLAEQRDYLGAIDGIDDRARADILGGTAIRTFGLHRLQPIEARG</sequence>
<dbReference type="Gene3D" id="3.20.20.140">
    <property type="entry name" value="Metal-dependent hydrolases"/>
    <property type="match status" value="1"/>
</dbReference>
<accession>A0ABP8RJU8</accession>
<evidence type="ECO:0000313" key="2">
    <source>
        <dbReference type="EMBL" id="GAA4540220.1"/>
    </source>
</evidence>
<dbReference type="SUPFAM" id="SSF51556">
    <property type="entry name" value="Metallo-dependent hydrolases"/>
    <property type="match status" value="1"/>
</dbReference>
<dbReference type="PANTHER" id="PTHR35563">
    <property type="entry name" value="BARREL METAL-DEPENDENT HYDROLASE, PUTATIVE (AFU_ORTHOLOGUE AFUA_1G16240)-RELATED"/>
    <property type="match status" value="1"/>
</dbReference>
<reference evidence="3" key="1">
    <citation type="journal article" date="2019" name="Int. J. Syst. Evol. Microbiol.">
        <title>The Global Catalogue of Microorganisms (GCM) 10K type strain sequencing project: providing services to taxonomists for standard genome sequencing and annotation.</title>
        <authorList>
            <consortium name="The Broad Institute Genomics Platform"/>
            <consortium name="The Broad Institute Genome Sequencing Center for Infectious Disease"/>
            <person name="Wu L."/>
            <person name="Ma J."/>
        </authorList>
    </citation>
    <scope>NUCLEOTIDE SEQUENCE [LARGE SCALE GENOMIC DNA]</scope>
    <source>
        <strain evidence="3">JCM 17906</strain>
    </source>
</reference>